<dbReference type="Pfam" id="PF01943">
    <property type="entry name" value="Polysacc_synt"/>
    <property type="match status" value="1"/>
</dbReference>
<keyword evidence="3 6" id="KW-0812">Transmembrane</keyword>
<dbReference type="EMBL" id="JABAIV010000001">
    <property type="protein sequence ID" value="NNG21841.1"/>
    <property type="molecule type" value="Genomic_DNA"/>
</dbReference>
<feature type="transmembrane region" description="Helical" evidence="6">
    <location>
        <begin position="84"/>
        <end position="106"/>
    </location>
</feature>
<dbReference type="InterPro" id="IPR050833">
    <property type="entry name" value="Poly_Biosynth_Transport"/>
</dbReference>
<keyword evidence="5 6" id="KW-0472">Membrane</keyword>
<keyword evidence="4 6" id="KW-1133">Transmembrane helix</keyword>
<dbReference type="PANTHER" id="PTHR30250:SF11">
    <property type="entry name" value="O-ANTIGEN TRANSPORTER-RELATED"/>
    <property type="match status" value="1"/>
</dbReference>
<feature type="transmembrane region" description="Helical" evidence="6">
    <location>
        <begin position="294"/>
        <end position="316"/>
    </location>
</feature>
<feature type="transmembrane region" description="Helical" evidence="6">
    <location>
        <begin position="156"/>
        <end position="172"/>
    </location>
</feature>
<accession>A0A7Y2JVK4</accession>
<feature type="transmembrane region" description="Helical" evidence="6">
    <location>
        <begin position="14"/>
        <end position="35"/>
    </location>
</feature>
<dbReference type="Proteomes" id="UP000533905">
    <property type="component" value="Unassembled WGS sequence"/>
</dbReference>
<sequence length="491" mass="51312">MAGQARQMGIGKSAAVLTAGGMVEFVLQFLVPIVLVRNLDTATFGQYRFLTLMLGTALALAPTFMPQSLYYFLPVAPEERKRAVIGNVLVYLAVMGCIAAIVASPLNPAGGMLLHKLFHDTHGGSAVFLGLSVLLSITTTLAIAEGRIIWQFSADLGIALVRTVLIFMAAVFTHELAWVVAALVMETVLRVAVTLAYLQTRPGGGRVRCEPGLMAVQLRYSFPFAVGASLYGLRVQSDQWIAAGMFPSAAFAALTIGAVVLPVATLIRQPINSAMLPRLSAAFASGSHTEVHRLLLKASCAATLLLVPIAGTLFVLAPEIVELVYTAQYLAAVPVMRAYLVLIMMQSFAIGYAMPILNLGKLAVRINAAGLLVSVGTSLAGAWCFGLAGAALGSVVAFALCEAVNLHVIARLLGTSISDMFPLRLVLITAGAAAIGLLATSFYPTAGGGDLWLGIGLKLGLYGAVGAAVFTTAGGLAEVQRIRGVPRAGNM</sequence>
<evidence type="ECO:0000256" key="6">
    <source>
        <dbReference type="SAM" id="Phobius"/>
    </source>
</evidence>
<protein>
    <submittedName>
        <fullName evidence="7">Oligosaccharide flippase family protein</fullName>
    </submittedName>
</protein>
<feature type="transmembrane region" description="Helical" evidence="6">
    <location>
        <begin position="47"/>
        <end position="72"/>
    </location>
</feature>
<proteinExistence type="predicted"/>
<evidence type="ECO:0000256" key="3">
    <source>
        <dbReference type="ARBA" id="ARBA00022692"/>
    </source>
</evidence>
<evidence type="ECO:0000313" key="8">
    <source>
        <dbReference type="Proteomes" id="UP000533905"/>
    </source>
</evidence>
<name>A0A7Y2JVK4_9BURK</name>
<evidence type="ECO:0000313" key="7">
    <source>
        <dbReference type="EMBL" id="NNG21841.1"/>
    </source>
</evidence>
<evidence type="ECO:0000256" key="5">
    <source>
        <dbReference type="ARBA" id="ARBA00023136"/>
    </source>
</evidence>
<evidence type="ECO:0000256" key="1">
    <source>
        <dbReference type="ARBA" id="ARBA00004651"/>
    </source>
</evidence>
<organism evidence="7 8">
    <name type="scientific">Telluria aromaticivorans</name>
    <dbReference type="NCBI Taxonomy" id="2725995"/>
    <lineage>
        <taxon>Bacteria</taxon>
        <taxon>Pseudomonadati</taxon>
        <taxon>Pseudomonadota</taxon>
        <taxon>Betaproteobacteria</taxon>
        <taxon>Burkholderiales</taxon>
        <taxon>Oxalobacteraceae</taxon>
        <taxon>Telluria group</taxon>
        <taxon>Telluria</taxon>
    </lineage>
</organism>
<feature type="transmembrane region" description="Helical" evidence="6">
    <location>
        <begin position="126"/>
        <end position="144"/>
    </location>
</feature>
<dbReference type="AlphaFoldDB" id="A0A7Y2JVK4"/>
<evidence type="ECO:0000256" key="4">
    <source>
        <dbReference type="ARBA" id="ARBA00022989"/>
    </source>
</evidence>
<comment type="subcellular location">
    <subcellularLocation>
        <location evidence="1">Cell membrane</location>
        <topology evidence="1">Multi-pass membrane protein</topology>
    </subcellularLocation>
</comment>
<dbReference type="GO" id="GO:0005886">
    <property type="term" value="C:plasma membrane"/>
    <property type="evidence" value="ECO:0007669"/>
    <property type="project" value="UniProtKB-SubCell"/>
</dbReference>
<feature type="transmembrane region" description="Helical" evidence="6">
    <location>
        <begin position="178"/>
        <end position="198"/>
    </location>
</feature>
<feature type="transmembrane region" description="Helical" evidence="6">
    <location>
        <begin position="240"/>
        <end position="267"/>
    </location>
</feature>
<dbReference type="PANTHER" id="PTHR30250">
    <property type="entry name" value="PST FAMILY PREDICTED COLANIC ACID TRANSPORTER"/>
    <property type="match status" value="1"/>
</dbReference>
<feature type="transmembrane region" description="Helical" evidence="6">
    <location>
        <begin position="425"/>
        <end position="443"/>
    </location>
</feature>
<dbReference type="RefSeq" id="WP_171080683.1">
    <property type="nucleotide sequence ID" value="NZ_JABAIV010000001.1"/>
</dbReference>
<keyword evidence="2" id="KW-1003">Cell membrane</keyword>
<comment type="caution">
    <text evidence="7">The sequence shown here is derived from an EMBL/GenBank/DDBJ whole genome shotgun (WGS) entry which is preliminary data.</text>
</comment>
<dbReference type="InterPro" id="IPR002797">
    <property type="entry name" value="Polysacc_synth"/>
</dbReference>
<reference evidence="7 8" key="1">
    <citation type="submission" date="2020-04" db="EMBL/GenBank/DDBJ databases">
        <title>Massilia sp. nov., a cold adapted bacteria isolated from Arctic soil.</title>
        <authorList>
            <person name="Son J."/>
            <person name="Ka J.-O."/>
        </authorList>
    </citation>
    <scope>NUCLEOTIDE SEQUENCE [LARGE SCALE GENOMIC DNA]</scope>
    <source>
        <strain evidence="7 8">ML15P13</strain>
    </source>
</reference>
<feature type="transmembrane region" description="Helical" evidence="6">
    <location>
        <begin position="336"/>
        <end position="357"/>
    </location>
</feature>
<gene>
    <name evidence="7" type="ORF">HGB41_02310</name>
</gene>
<feature type="transmembrane region" description="Helical" evidence="6">
    <location>
        <begin position="455"/>
        <end position="477"/>
    </location>
</feature>
<evidence type="ECO:0000256" key="2">
    <source>
        <dbReference type="ARBA" id="ARBA00022475"/>
    </source>
</evidence>
<keyword evidence="8" id="KW-1185">Reference proteome</keyword>